<dbReference type="RefSeq" id="WP_308484855.1">
    <property type="nucleotide sequence ID" value="NZ_OY726398.1"/>
</dbReference>
<gene>
    <name evidence="2" type="ORF">MU0102_004205</name>
</gene>
<proteinExistence type="predicted"/>
<reference evidence="2 3" key="1">
    <citation type="submission" date="2023-08" db="EMBL/GenBank/DDBJ databases">
        <authorList>
            <person name="Folkvardsen B D."/>
            <person name="Norman A."/>
        </authorList>
    </citation>
    <scope>NUCLEOTIDE SEQUENCE [LARGE SCALE GENOMIC DNA]</scope>
    <source>
        <strain evidence="2 3">Mu0102</strain>
    </source>
</reference>
<evidence type="ECO:0008006" key="4">
    <source>
        <dbReference type="Google" id="ProtNLM"/>
    </source>
</evidence>
<name>A0ABM9M5S6_9MYCO</name>
<keyword evidence="3" id="KW-1185">Reference proteome</keyword>
<keyword evidence="1" id="KW-0812">Transmembrane</keyword>
<evidence type="ECO:0000256" key="1">
    <source>
        <dbReference type="SAM" id="Phobius"/>
    </source>
</evidence>
<accession>A0ABM9M5S6</accession>
<organism evidence="2 3">
    <name type="scientific">[Mycobacterium] holstebronense</name>
    <dbReference type="NCBI Taxonomy" id="3064288"/>
    <lineage>
        <taxon>Bacteria</taxon>
        <taxon>Bacillati</taxon>
        <taxon>Actinomycetota</taxon>
        <taxon>Actinomycetes</taxon>
        <taxon>Mycobacteriales</taxon>
        <taxon>Mycobacteriaceae</taxon>
        <taxon>Mycolicibacterium</taxon>
    </lineage>
</organism>
<evidence type="ECO:0000313" key="2">
    <source>
        <dbReference type="EMBL" id="CAJ1510497.1"/>
    </source>
</evidence>
<keyword evidence="1" id="KW-0472">Membrane</keyword>
<dbReference type="EMBL" id="OY726398">
    <property type="protein sequence ID" value="CAJ1510497.1"/>
    <property type="molecule type" value="Genomic_DNA"/>
</dbReference>
<dbReference type="Proteomes" id="UP001190464">
    <property type="component" value="Chromosome"/>
</dbReference>
<sequence>MWTASNGYSRAIASVTTAGVVALTAGAVTPIPAAASPVTLPSAAVFTPVELTALSADSSLMDIVGALTGLSWIIPFLDDPGNPLFPFVISLEALGELFVVIPLTLVFGAPLLLITEGWQGVVDTVTLLGTAFDAVSNLAGNLLDWYETRNWFTGELLDPGSSEAIGLTGLGDIFHAGSWDDVFTPVGLDGVLPADGFDTALPADGFDVVLPDLGLGDLIA</sequence>
<feature type="transmembrane region" description="Helical" evidence="1">
    <location>
        <begin position="84"/>
        <end position="113"/>
    </location>
</feature>
<keyword evidence="1" id="KW-1133">Transmembrane helix</keyword>
<protein>
    <recommendedName>
        <fullName evidence="4">PPE family protein</fullName>
    </recommendedName>
</protein>
<evidence type="ECO:0000313" key="3">
    <source>
        <dbReference type="Proteomes" id="UP001190464"/>
    </source>
</evidence>